<dbReference type="GeneID" id="101849766"/>
<dbReference type="PANTHER" id="PTHR48094:SF12">
    <property type="entry name" value="PARKINSON DISEASE PROTEIN 7 HOMOLOG"/>
    <property type="match status" value="1"/>
</dbReference>
<reference evidence="3" key="1">
    <citation type="submission" date="2025-08" db="UniProtKB">
        <authorList>
            <consortium name="RefSeq"/>
        </authorList>
    </citation>
    <scope>IDENTIFICATION</scope>
</reference>
<dbReference type="RefSeq" id="XP_005099056.1">
    <property type="nucleotide sequence ID" value="XM_005098999.2"/>
</dbReference>
<dbReference type="Proteomes" id="UP000694888">
    <property type="component" value="Unplaced"/>
</dbReference>
<dbReference type="NCBIfam" id="TIGR01383">
    <property type="entry name" value="not_thiJ"/>
    <property type="match status" value="1"/>
</dbReference>
<dbReference type="CDD" id="cd03135">
    <property type="entry name" value="GATase1_DJ-1"/>
    <property type="match status" value="1"/>
</dbReference>
<evidence type="ECO:0000259" key="1">
    <source>
        <dbReference type="Pfam" id="PF01965"/>
    </source>
</evidence>
<feature type="domain" description="DJ-1/PfpI" evidence="1">
    <location>
        <begin position="3"/>
        <end position="166"/>
    </location>
</feature>
<proteinExistence type="predicted"/>
<dbReference type="PANTHER" id="PTHR48094">
    <property type="entry name" value="PROTEIN/NUCLEIC ACID DEGLYCASE DJ-1-RELATED"/>
    <property type="match status" value="1"/>
</dbReference>
<dbReference type="InterPro" id="IPR029062">
    <property type="entry name" value="Class_I_gatase-like"/>
</dbReference>
<gene>
    <name evidence="3" type="primary">LOC101849766</name>
</gene>
<dbReference type="InterPro" id="IPR050325">
    <property type="entry name" value="Prot/Nucl_acid_deglycase"/>
</dbReference>
<accession>A0ABM0JQC5</accession>
<name>A0ABM0JQC5_APLCA</name>
<dbReference type="SUPFAM" id="SSF52317">
    <property type="entry name" value="Class I glutamine amidotransferase-like"/>
    <property type="match status" value="1"/>
</dbReference>
<protein>
    <submittedName>
        <fullName evidence="3">Parkinson disease protein 7 homolog</fullName>
    </submittedName>
</protein>
<evidence type="ECO:0000313" key="2">
    <source>
        <dbReference type="Proteomes" id="UP000694888"/>
    </source>
</evidence>
<dbReference type="InterPro" id="IPR006287">
    <property type="entry name" value="DJ-1"/>
</dbReference>
<evidence type="ECO:0000313" key="3">
    <source>
        <dbReference type="RefSeq" id="XP_005099056.1"/>
    </source>
</evidence>
<dbReference type="Gene3D" id="3.40.50.880">
    <property type="match status" value="1"/>
</dbReference>
<dbReference type="InterPro" id="IPR002818">
    <property type="entry name" value="DJ-1/PfpI"/>
</dbReference>
<sequence length="185" mass="19271">MPSALVFLAEGAEEMETVISVDVLRRAGIDVTLAGLGGDGPVLCSRNVRLVPDKNLKQALSAAPYDVLVLPGGGGGSKKLSESEEVRKALLEQENRGGLIAAVCAAPTALLAHGIAKGKKVTSHPSVADKLSGDYSYSEDRVVVDGKLITSRGPGTCFEFALAIVTELMGKEKAESLVDPMLVKL</sequence>
<organism evidence="2 3">
    <name type="scientific">Aplysia californica</name>
    <name type="common">California sea hare</name>
    <dbReference type="NCBI Taxonomy" id="6500"/>
    <lineage>
        <taxon>Eukaryota</taxon>
        <taxon>Metazoa</taxon>
        <taxon>Spiralia</taxon>
        <taxon>Lophotrochozoa</taxon>
        <taxon>Mollusca</taxon>
        <taxon>Gastropoda</taxon>
        <taxon>Heterobranchia</taxon>
        <taxon>Euthyneura</taxon>
        <taxon>Tectipleura</taxon>
        <taxon>Aplysiida</taxon>
        <taxon>Aplysioidea</taxon>
        <taxon>Aplysiidae</taxon>
        <taxon>Aplysia</taxon>
    </lineage>
</organism>
<dbReference type="Pfam" id="PF01965">
    <property type="entry name" value="DJ-1_PfpI"/>
    <property type="match status" value="1"/>
</dbReference>
<keyword evidence="2" id="KW-1185">Reference proteome</keyword>